<comment type="similarity">
    <text evidence="5">Belongs to the glutamate--cysteine ligase type 2 family. YbdK subfamily.</text>
</comment>
<dbReference type="InterPro" id="IPR006336">
    <property type="entry name" value="GCS2"/>
</dbReference>
<proteinExistence type="inferred from homology"/>
<reference evidence="7" key="1">
    <citation type="submission" date="2019-10" db="EMBL/GenBank/DDBJ databases">
        <title>Complete genome sequence of Corynebacterium urogenitalis DSM 108747, isolated from the genital tract of a cow.</title>
        <authorList>
            <person name="Ruckert C."/>
            <person name="Ballas P."/>
            <person name="Wagener K."/>
            <person name="Drillich M."/>
            <person name="Kaempfer P."/>
            <person name="Busse H.-J."/>
            <person name="Ehling-Schulz M."/>
        </authorList>
    </citation>
    <scope>NUCLEOTIDE SEQUENCE [LARGE SCALE GENOMIC DNA]</scope>
    <source>
        <strain evidence="7">LMM 1652</strain>
    </source>
</reference>
<comment type="catalytic activity">
    <reaction evidence="4 5">
        <text>L-cysteine + L-glutamate + ATP = gamma-L-glutamyl-L-cysteine + ADP + phosphate + H(+)</text>
        <dbReference type="Rhea" id="RHEA:13285"/>
        <dbReference type="ChEBI" id="CHEBI:15378"/>
        <dbReference type="ChEBI" id="CHEBI:29985"/>
        <dbReference type="ChEBI" id="CHEBI:30616"/>
        <dbReference type="ChEBI" id="CHEBI:35235"/>
        <dbReference type="ChEBI" id="CHEBI:43474"/>
        <dbReference type="ChEBI" id="CHEBI:58173"/>
        <dbReference type="ChEBI" id="CHEBI:456216"/>
        <dbReference type="EC" id="6.3.2.2"/>
    </reaction>
</comment>
<dbReference type="EC" id="6.3.2.2" evidence="5"/>
<dbReference type="GO" id="GO:0042398">
    <property type="term" value="P:modified amino acid biosynthetic process"/>
    <property type="evidence" value="ECO:0007669"/>
    <property type="project" value="InterPro"/>
</dbReference>
<comment type="function">
    <text evidence="5">ATP-dependent carboxylate-amine ligase which exhibits weak glutamate--cysteine ligase activity.</text>
</comment>
<accession>A0A5J6Z3U1</accession>
<evidence type="ECO:0000256" key="1">
    <source>
        <dbReference type="ARBA" id="ARBA00022598"/>
    </source>
</evidence>
<dbReference type="NCBIfam" id="NF010042">
    <property type="entry name" value="PRK13517.1-2"/>
    <property type="match status" value="1"/>
</dbReference>
<dbReference type="GO" id="GO:0004357">
    <property type="term" value="F:glutamate-cysteine ligase activity"/>
    <property type="evidence" value="ECO:0007669"/>
    <property type="project" value="UniProtKB-EC"/>
</dbReference>
<keyword evidence="3 5" id="KW-0067">ATP-binding</keyword>
<sequence length="405" mass="46028">MSSYPSFLLGDRAMEFPGSKPTVGIEWEVALVDPETRDLTPRAEELLQRMDEKYPGHRVTREFLANTVEMVTGVHETIPDAVADLHEQITQLMDCADEMGVQLFSAGTHPFADWGDQKLSEKASYREIIERTQYWGRQMIIWGIHVHVGVGSKDKVWPIINALMTHYPHVLAMSASSPAWEGLDTGYASNRTLLYQQLPTAGMPYQFESWEEWERFSEDTDRSGVVNHTGSWHFDVRPSSYGTVEVRFADATMALWKLAALTAYTHCLVVYFERMYDRGEQLPSLQQWHVAENKWRAARYGLDALIITDRETTERWVKDDLRDWVRALMPLAEELGCAKELADVERIIEQGGDYELQRQAAREAGAALEPGVRTRGDAGAEEGFTQPKAWIAAVDLTVKTLRESI</sequence>
<evidence type="ECO:0000256" key="2">
    <source>
        <dbReference type="ARBA" id="ARBA00022741"/>
    </source>
</evidence>
<evidence type="ECO:0000313" key="6">
    <source>
        <dbReference type="EMBL" id="QFQ01728.1"/>
    </source>
</evidence>
<evidence type="ECO:0000256" key="3">
    <source>
        <dbReference type="ARBA" id="ARBA00022840"/>
    </source>
</evidence>
<name>A0A5J6Z3U1_9CORY</name>
<keyword evidence="1 5" id="KW-0436">Ligase</keyword>
<dbReference type="Pfam" id="PF04107">
    <property type="entry name" value="GCS2"/>
    <property type="match status" value="1"/>
</dbReference>
<keyword evidence="7" id="KW-1185">Reference proteome</keyword>
<protein>
    <recommendedName>
        <fullName evidence="5">Putative glutamate--cysteine ligase 2</fullName>
        <ecNumber evidence="5">6.3.2.2</ecNumber>
    </recommendedName>
    <alternativeName>
        <fullName evidence="5">Gamma-glutamylcysteine synthetase 2</fullName>
        <shortName evidence="5">GCS 2</shortName>
        <shortName evidence="5">Gamma-GCS 2</shortName>
    </alternativeName>
</protein>
<dbReference type="HAMAP" id="MF_01609">
    <property type="entry name" value="Glu_cys_ligase_2"/>
    <property type="match status" value="1"/>
</dbReference>
<dbReference type="Gene3D" id="3.30.590.20">
    <property type="match status" value="1"/>
</dbReference>
<dbReference type="NCBIfam" id="TIGR02050">
    <property type="entry name" value="gshA_cyan_rel"/>
    <property type="match status" value="1"/>
</dbReference>
<dbReference type="InterPro" id="IPR014746">
    <property type="entry name" value="Gln_synth/guanido_kin_cat_dom"/>
</dbReference>
<organism evidence="6 7">
    <name type="scientific">Corynebacterium urogenitale</name>
    <dbReference type="NCBI Taxonomy" id="2487892"/>
    <lineage>
        <taxon>Bacteria</taxon>
        <taxon>Bacillati</taxon>
        <taxon>Actinomycetota</taxon>
        <taxon>Actinomycetes</taxon>
        <taxon>Mycobacteriales</taxon>
        <taxon>Corynebacteriaceae</taxon>
        <taxon>Corynebacterium</taxon>
    </lineage>
</organism>
<gene>
    <name evidence="6" type="primary">ybdK1</name>
    <name evidence="6" type="ORF">CUROG_01640</name>
</gene>
<dbReference type="Proteomes" id="UP000326711">
    <property type="component" value="Chromosome"/>
</dbReference>
<dbReference type="EMBL" id="CP045032">
    <property type="protein sequence ID" value="QFQ01728.1"/>
    <property type="molecule type" value="Genomic_DNA"/>
</dbReference>
<dbReference type="AlphaFoldDB" id="A0A5J6Z3U1"/>
<evidence type="ECO:0000256" key="5">
    <source>
        <dbReference type="HAMAP-Rule" id="MF_01609"/>
    </source>
</evidence>
<dbReference type="GO" id="GO:0005524">
    <property type="term" value="F:ATP binding"/>
    <property type="evidence" value="ECO:0007669"/>
    <property type="project" value="UniProtKB-KW"/>
</dbReference>
<dbReference type="SUPFAM" id="SSF55931">
    <property type="entry name" value="Glutamine synthetase/guanido kinase"/>
    <property type="match status" value="1"/>
</dbReference>
<evidence type="ECO:0000256" key="4">
    <source>
        <dbReference type="ARBA" id="ARBA00048819"/>
    </source>
</evidence>
<dbReference type="InterPro" id="IPR011793">
    <property type="entry name" value="YbdK"/>
</dbReference>
<evidence type="ECO:0000313" key="7">
    <source>
        <dbReference type="Proteomes" id="UP000326711"/>
    </source>
</evidence>
<dbReference type="KEGG" id="cuo:CUROG_01640"/>
<dbReference type="InterPro" id="IPR050141">
    <property type="entry name" value="GCL_type2/YbdK_subfam"/>
</dbReference>
<keyword evidence="2 5" id="KW-0547">Nucleotide-binding</keyword>
<dbReference type="NCBIfam" id="NF010044">
    <property type="entry name" value="PRK13517.1-4"/>
    <property type="match status" value="1"/>
</dbReference>
<dbReference type="PANTHER" id="PTHR36510:SF1">
    <property type="entry name" value="GLUTAMATE--CYSTEINE LIGASE 2-RELATED"/>
    <property type="match status" value="1"/>
</dbReference>
<dbReference type="PANTHER" id="PTHR36510">
    <property type="entry name" value="GLUTAMATE--CYSTEINE LIGASE 2-RELATED"/>
    <property type="match status" value="1"/>
</dbReference>